<name>A0A6A4PH45_LUPAL</name>
<dbReference type="Pfam" id="PF08031">
    <property type="entry name" value="BBE"/>
    <property type="match status" value="1"/>
</dbReference>
<evidence type="ECO:0000259" key="3">
    <source>
        <dbReference type="Pfam" id="PF08031"/>
    </source>
</evidence>
<keyword evidence="1" id="KW-0285">Flavoprotein</keyword>
<organism evidence="4 5">
    <name type="scientific">Lupinus albus</name>
    <name type="common">White lupine</name>
    <name type="synonym">Lupinus termis</name>
    <dbReference type="NCBI Taxonomy" id="3870"/>
    <lineage>
        <taxon>Eukaryota</taxon>
        <taxon>Viridiplantae</taxon>
        <taxon>Streptophyta</taxon>
        <taxon>Embryophyta</taxon>
        <taxon>Tracheophyta</taxon>
        <taxon>Spermatophyta</taxon>
        <taxon>Magnoliopsida</taxon>
        <taxon>eudicotyledons</taxon>
        <taxon>Gunneridae</taxon>
        <taxon>Pentapetalae</taxon>
        <taxon>rosids</taxon>
        <taxon>fabids</taxon>
        <taxon>Fabales</taxon>
        <taxon>Fabaceae</taxon>
        <taxon>Papilionoideae</taxon>
        <taxon>50 kb inversion clade</taxon>
        <taxon>genistoids sensu lato</taxon>
        <taxon>core genistoids</taxon>
        <taxon>Genisteae</taxon>
        <taxon>Lupinus</taxon>
    </lineage>
</organism>
<evidence type="ECO:0000256" key="1">
    <source>
        <dbReference type="ARBA" id="ARBA00022630"/>
    </source>
</evidence>
<dbReference type="InterPro" id="IPR016169">
    <property type="entry name" value="FAD-bd_PCMH_sub2"/>
</dbReference>
<keyword evidence="5" id="KW-1185">Reference proteome</keyword>
<sequence length="92" mass="11043">MEKHMKWMREFYKYMGPYVSKYPREAYVNYRDLDIGMNLKNSTIFSNASCSFGLKYFKDNFDRLVKVKSKVDPSNFFRHEQSIPPLPKGKKE</sequence>
<dbReference type="PANTHER" id="PTHR32448">
    <property type="entry name" value="OS08G0158400 PROTEIN"/>
    <property type="match status" value="1"/>
</dbReference>
<dbReference type="InterPro" id="IPR012951">
    <property type="entry name" value="BBE"/>
</dbReference>
<keyword evidence="2" id="KW-0274">FAD</keyword>
<dbReference type="EMBL" id="WOCE01000013">
    <property type="protein sequence ID" value="KAE9600865.1"/>
    <property type="molecule type" value="Genomic_DNA"/>
</dbReference>
<dbReference type="Gene3D" id="3.40.462.20">
    <property type="match status" value="1"/>
</dbReference>
<comment type="caution">
    <text evidence="4">The sequence shown here is derived from an EMBL/GenBank/DDBJ whole genome shotgun (WGS) entry which is preliminary data.</text>
</comment>
<accession>A0A6A4PH45</accession>
<protein>
    <submittedName>
        <fullName evidence="4">Putative cannabidiolic acid synthase</fullName>
    </submittedName>
</protein>
<dbReference type="OrthoDB" id="1429604at2759"/>
<evidence type="ECO:0000256" key="2">
    <source>
        <dbReference type="ARBA" id="ARBA00022827"/>
    </source>
</evidence>
<proteinExistence type="predicted"/>
<dbReference type="GO" id="GO:0050660">
    <property type="term" value="F:flavin adenine dinucleotide binding"/>
    <property type="evidence" value="ECO:0007669"/>
    <property type="project" value="InterPro"/>
</dbReference>
<gene>
    <name evidence="4" type="ORF">Lalb_Chr13g0291481</name>
</gene>
<dbReference type="GO" id="GO:0016491">
    <property type="term" value="F:oxidoreductase activity"/>
    <property type="evidence" value="ECO:0007669"/>
    <property type="project" value="InterPro"/>
</dbReference>
<feature type="domain" description="Berberine/berberine-like" evidence="3">
    <location>
        <begin position="26"/>
        <end position="84"/>
    </location>
</feature>
<dbReference type="Proteomes" id="UP000447434">
    <property type="component" value="Chromosome 13"/>
</dbReference>
<evidence type="ECO:0000313" key="5">
    <source>
        <dbReference type="Proteomes" id="UP000447434"/>
    </source>
</evidence>
<dbReference type="AlphaFoldDB" id="A0A6A4PH45"/>
<reference evidence="5" key="1">
    <citation type="journal article" date="2020" name="Nat. Commun.">
        <title>Genome sequence of the cluster root forming white lupin.</title>
        <authorList>
            <person name="Hufnagel B."/>
            <person name="Marques A."/>
            <person name="Soriano A."/>
            <person name="Marques L."/>
            <person name="Divol F."/>
            <person name="Doumas P."/>
            <person name="Sallet E."/>
            <person name="Mancinotti D."/>
            <person name="Carrere S."/>
            <person name="Marande W."/>
            <person name="Arribat S."/>
            <person name="Keller J."/>
            <person name="Huneau C."/>
            <person name="Blein T."/>
            <person name="Aime D."/>
            <person name="Laguerre M."/>
            <person name="Taylor J."/>
            <person name="Schubert V."/>
            <person name="Nelson M."/>
            <person name="Geu-Flores F."/>
            <person name="Crespi M."/>
            <person name="Gallardo-Guerrero K."/>
            <person name="Delaux P.-M."/>
            <person name="Salse J."/>
            <person name="Berges H."/>
            <person name="Guyot R."/>
            <person name="Gouzy J."/>
            <person name="Peret B."/>
        </authorList>
    </citation>
    <scope>NUCLEOTIDE SEQUENCE [LARGE SCALE GENOMIC DNA]</scope>
    <source>
        <strain evidence="5">cv. Amiga</strain>
    </source>
</reference>
<evidence type="ECO:0000313" key="4">
    <source>
        <dbReference type="EMBL" id="KAE9600865.1"/>
    </source>
</evidence>
<dbReference type="Gene3D" id="3.30.465.10">
    <property type="match status" value="1"/>
</dbReference>